<comment type="caution">
    <text evidence="1">The sequence shown here is derived from an EMBL/GenBank/DDBJ whole genome shotgun (WGS) entry which is preliminary data.</text>
</comment>
<name>A0AAW2KAC8_SESRA</name>
<dbReference type="GO" id="GO:0004252">
    <property type="term" value="F:serine-type endopeptidase activity"/>
    <property type="evidence" value="ECO:0007669"/>
    <property type="project" value="InterPro"/>
</dbReference>
<accession>A0AAW2KAC8</accession>
<organism evidence="1">
    <name type="scientific">Sesamum radiatum</name>
    <name type="common">Black benniseed</name>
    <dbReference type="NCBI Taxonomy" id="300843"/>
    <lineage>
        <taxon>Eukaryota</taxon>
        <taxon>Viridiplantae</taxon>
        <taxon>Streptophyta</taxon>
        <taxon>Embryophyta</taxon>
        <taxon>Tracheophyta</taxon>
        <taxon>Spermatophyta</taxon>
        <taxon>Magnoliopsida</taxon>
        <taxon>eudicotyledons</taxon>
        <taxon>Gunneridae</taxon>
        <taxon>Pentapetalae</taxon>
        <taxon>asterids</taxon>
        <taxon>lamiids</taxon>
        <taxon>Lamiales</taxon>
        <taxon>Pedaliaceae</taxon>
        <taxon>Sesamum</taxon>
    </lineage>
</organism>
<sequence length="56" mass="6045">MSSIAVGSNVEGESFFGYASRTARGMAPSVRVAMYKALQDEGLICLMFVLLLIKKS</sequence>
<gene>
    <name evidence="1" type="ORF">Sradi_6172200</name>
</gene>
<dbReference type="EMBL" id="JACGWJ010000029">
    <property type="protein sequence ID" value="KAL0303041.1"/>
    <property type="molecule type" value="Genomic_DNA"/>
</dbReference>
<dbReference type="InterPro" id="IPR036852">
    <property type="entry name" value="Peptidase_S8/S53_dom_sf"/>
</dbReference>
<dbReference type="GO" id="GO:0006508">
    <property type="term" value="P:proteolysis"/>
    <property type="evidence" value="ECO:0007669"/>
    <property type="project" value="InterPro"/>
</dbReference>
<reference evidence="1" key="2">
    <citation type="journal article" date="2024" name="Plant">
        <title>Genomic evolution and insights into agronomic trait innovations of Sesamum species.</title>
        <authorList>
            <person name="Miao H."/>
            <person name="Wang L."/>
            <person name="Qu L."/>
            <person name="Liu H."/>
            <person name="Sun Y."/>
            <person name="Le M."/>
            <person name="Wang Q."/>
            <person name="Wei S."/>
            <person name="Zheng Y."/>
            <person name="Lin W."/>
            <person name="Duan Y."/>
            <person name="Cao H."/>
            <person name="Xiong S."/>
            <person name="Wang X."/>
            <person name="Wei L."/>
            <person name="Li C."/>
            <person name="Ma Q."/>
            <person name="Ju M."/>
            <person name="Zhao R."/>
            <person name="Li G."/>
            <person name="Mu C."/>
            <person name="Tian Q."/>
            <person name="Mei H."/>
            <person name="Zhang T."/>
            <person name="Gao T."/>
            <person name="Zhang H."/>
        </authorList>
    </citation>
    <scope>NUCLEOTIDE SEQUENCE</scope>
    <source>
        <strain evidence="1">G02</strain>
    </source>
</reference>
<dbReference type="Gene3D" id="3.40.50.200">
    <property type="entry name" value="Peptidase S8/S53 domain"/>
    <property type="match status" value="1"/>
</dbReference>
<dbReference type="AlphaFoldDB" id="A0AAW2KAC8"/>
<protein>
    <submittedName>
        <fullName evidence="1">Uncharacterized protein</fullName>
    </submittedName>
</protein>
<evidence type="ECO:0000313" key="1">
    <source>
        <dbReference type="EMBL" id="KAL0303041.1"/>
    </source>
</evidence>
<proteinExistence type="predicted"/>
<reference evidence="1" key="1">
    <citation type="submission" date="2020-06" db="EMBL/GenBank/DDBJ databases">
        <authorList>
            <person name="Li T."/>
            <person name="Hu X."/>
            <person name="Zhang T."/>
            <person name="Song X."/>
            <person name="Zhang H."/>
            <person name="Dai N."/>
            <person name="Sheng W."/>
            <person name="Hou X."/>
            <person name="Wei L."/>
        </authorList>
    </citation>
    <scope>NUCLEOTIDE SEQUENCE</scope>
    <source>
        <strain evidence="1">G02</strain>
        <tissue evidence="1">Leaf</tissue>
    </source>
</reference>